<dbReference type="Proteomes" id="UP001458880">
    <property type="component" value="Unassembled WGS sequence"/>
</dbReference>
<protein>
    <submittedName>
        <fullName evidence="3">BDBT FKBP like N-terminal</fullName>
    </submittedName>
</protein>
<reference evidence="3 4" key="1">
    <citation type="journal article" date="2024" name="BMC Genomics">
        <title>De novo assembly and annotation of Popillia japonica's genome with initial clues to its potential as an invasive pest.</title>
        <authorList>
            <person name="Cucini C."/>
            <person name="Boschi S."/>
            <person name="Funari R."/>
            <person name="Cardaioli E."/>
            <person name="Iannotti N."/>
            <person name="Marturano G."/>
            <person name="Paoli F."/>
            <person name="Bruttini M."/>
            <person name="Carapelli A."/>
            <person name="Frati F."/>
            <person name="Nardi F."/>
        </authorList>
    </citation>
    <scope>NUCLEOTIDE SEQUENCE [LARGE SCALE GENOMIC DNA]</scope>
    <source>
        <strain evidence="3">DMR45628</strain>
    </source>
</reference>
<dbReference type="SUPFAM" id="SSF48452">
    <property type="entry name" value="TPR-like"/>
    <property type="match status" value="1"/>
</dbReference>
<evidence type="ECO:0000256" key="1">
    <source>
        <dbReference type="PROSITE-ProRule" id="PRU00339"/>
    </source>
</evidence>
<dbReference type="InterPro" id="IPR050754">
    <property type="entry name" value="FKBP4/5/8-like"/>
</dbReference>
<dbReference type="InterPro" id="IPR011990">
    <property type="entry name" value="TPR-like_helical_dom_sf"/>
</dbReference>
<dbReference type="Pfam" id="PF18023">
    <property type="entry name" value="FKBP_N_2"/>
    <property type="match status" value="1"/>
</dbReference>
<feature type="domain" description="BDBT FKBP like N-terminal" evidence="2">
    <location>
        <begin position="7"/>
        <end position="100"/>
    </location>
</feature>
<name>A0AAW1K1V6_POPJA</name>
<evidence type="ECO:0000259" key="2">
    <source>
        <dbReference type="Pfam" id="PF18023"/>
    </source>
</evidence>
<keyword evidence="4" id="KW-1185">Reference proteome</keyword>
<dbReference type="Pfam" id="PF12895">
    <property type="entry name" value="ANAPC3"/>
    <property type="match status" value="1"/>
</dbReference>
<dbReference type="PROSITE" id="PS50293">
    <property type="entry name" value="TPR_REGION"/>
    <property type="match status" value="1"/>
</dbReference>
<dbReference type="Gene3D" id="1.25.40.10">
    <property type="entry name" value="Tetratricopeptide repeat domain"/>
    <property type="match status" value="1"/>
</dbReference>
<accession>A0AAW1K1V6</accession>
<keyword evidence="1" id="KW-0802">TPR repeat</keyword>
<gene>
    <name evidence="3" type="ORF">QE152_g25229</name>
</gene>
<evidence type="ECO:0000313" key="3">
    <source>
        <dbReference type="EMBL" id="KAK9711843.1"/>
    </source>
</evidence>
<evidence type="ECO:0000313" key="4">
    <source>
        <dbReference type="Proteomes" id="UP001458880"/>
    </source>
</evidence>
<feature type="repeat" description="TPR" evidence="1">
    <location>
        <begin position="208"/>
        <end position="241"/>
    </location>
</feature>
<dbReference type="SMART" id="SM00028">
    <property type="entry name" value="TPR"/>
    <property type="match status" value="2"/>
</dbReference>
<proteinExistence type="predicted"/>
<dbReference type="PROSITE" id="PS50005">
    <property type="entry name" value="TPR"/>
    <property type="match status" value="1"/>
</dbReference>
<dbReference type="InterPro" id="IPR040478">
    <property type="entry name" value="FKBP_N_2"/>
</dbReference>
<dbReference type="EMBL" id="JASPKY010000272">
    <property type="protein sequence ID" value="KAK9711843.1"/>
    <property type="molecule type" value="Genomic_DNA"/>
</dbReference>
<sequence length="271" mass="31465">MESHKSWISPDQRIHKNVLSEGKNGLKPTENCECIIDVFASTYDVKRYNESSFIIGDSNNSFERLLDIVLTTMNKDEKAKIVFKLNEEKVEFTLKLTEFKSDGFIFEWDAKKKLELALKHKQKGIELFKGMYYVDASHRFSKAIKLLSSIPIAVDEPPTVIDGLPICEVYSLKSILYNNLASCYLKHRNYEVVIELCNRVLQRETNNVKAMYKMAVSYYELHDYHKALETLEYVLKLDPQNKAAADRMKDFVQKVNETNAKVNAMFKKMFT</sequence>
<dbReference type="PANTHER" id="PTHR46512">
    <property type="entry name" value="PEPTIDYLPROLYL ISOMERASE"/>
    <property type="match status" value="1"/>
</dbReference>
<comment type="caution">
    <text evidence="3">The sequence shown here is derived from an EMBL/GenBank/DDBJ whole genome shotgun (WGS) entry which is preliminary data.</text>
</comment>
<dbReference type="PANTHER" id="PTHR46512:SF10">
    <property type="entry name" value="FK506-BINDING PROTEIN-LIKE"/>
    <property type="match status" value="1"/>
</dbReference>
<dbReference type="InterPro" id="IPR019734">
    <property type="entry name" value="TPR_rpt"/>
</dbReference>
<dbReference type="AlphaFoldDB" id="A0AAW1K1V6"/>
<organism evidence="3 4">
    <name type="scientific">Popillia japonica</name>
    <name type="common">Japanese beetle</name>
    <dbReference type="NCBI Taxonomy" id="7064"/>
    <lineage>
        <taxon>Eukaryota</taxon>
        <taxon>Metazoa</taxon>
        <taxon>Ecdysozoa</taxon>
        <taxon>Arthropoda</taxon>
        <taxon>Hexapoda</taxon>
        <taxon>Insecta</taxon>
        <taxon>Pterygota</taxon>
        <taxon>Neoptera</taxon>
        <taxon>Endopterygota</taxon>
        <taxon>Coleoptera</taxon>
        <taxon>Polyphaga</taxon>
        <taxon>Scarabaeiformia</taxon>
        <taxon>Scarabaeidae</taxon>
        <taxon>Rutelinae</taxon>
        <taxon>Popillia</taxon>
    </lineage>
</organism>